<dbReference type="PANTHER" id="PTHR10773:SF19">
    <property type="match status" value="1"/>
</dbReference>
<accession>A0A8K0FXD9</accession>
<evidence type="ECO:0000313" key="3">
    <source>
        <dbReference type="Proteomes" id="UP000801492"/>
    </source>
</evidence>
<sequence length="379" mass="42309">MDFGREISSKTYVSNKFSNTDGACLKITRPETPTESLKAEKARKQKTQSPEDTLNSLAVKIYLVPIMTIKPKSEQTTKRFKVISLLKYVLETAGTLGIPIAHPQSAPSITCYDVIDQDKKQQKCSTRDGQPKKLLSNLCANDKEQDGFSESAPCITVTDNSDVIEETSYDYSSNEGPNSIPQPLTGGSIIDNELNVYEDNSDDDPNWEPSVDDTTNIEEPSGYYDSVVGNSNSTPSLVVININENQADTCKGMSYKTMSNKFVPPRSLKKPCGDKCRLNCSKKVLVECRLAIKDNYWKLGDISRQKEFVARHVSKNILAITDRMIQTTIAKTQNGFLSETRRGKHGKQRKLDSAIKESIRKHIESFPRIVPLPQKSNEP</sequence>
<dbReference type="AlphaFoldDB" id="A0A8K0FXD9"/>
<keyword evidence="3" id="KW-1185">Reference proteome</keyword>
<comment type="caution">
    <text evidence="2">The sequence shown here is derived from an EMBL/GenBank/DDBJ whole genome shotgun (WGS) entry which is preliminary data.</text>
</comment>
<gene>
    <name evidence="2" type="ORF">ILUMI_26423</name>
</gene>
<dbReference type="OrthoDB" id="6631218at2759"/>
<evidence type="ECO:0000313" key="2">
    <source>
        <dbReference type="EMBL" id="KAF2879747.1"/>
    </source>
</evidence>
<dbReference type="Proteomes" id="UP000801492">
    <property type="component" value="Unassembled WGS sequence"/>
</dbReference>
<dbReference type="EMBL" id="VTPC01091081">
    <property type="protein sequence ID" value="KAF2879747.1"/>
    <property type="molecule type" value="Genomic_DNA"/>
</dbReference>
<organism evidence="2 3">
    <name type="scientific">Ignelater luminosus</name>
    <name type="common">Cucubano</name>
    <name type="synonym">Pyrophorus luminosus</name>
    <dbReference type="NCBI Taxonomy" id="2038154"/>
    <lineage>
        <taxon>Eukaryota</taxon>
        <taxon>Metazoa</taxon>
        <taxon>Ecdysozoa</taxon>
        <taxon>Arthropoda</taxon>
        <taxon>Hexapoda</taxon>
        <taxon>Insecta</taxon>
        <taxon>Pterygota</taxon>
        <taxon>Neoptera</taxon>
        <taxon>Endopterygota</taxon>
        <taxon>Coleoptera</taxon>
        <taxon>Polyphaga</taxon>
        <taxon>Elateriformia</taxon>
        <taxon>Elateroidea</taxon>
        <taxon>Elateridae</taxon>
        <taxon>Agrypninae</taxon>
        <taxon>Pyrophorini</taxon>
        <taxon>Ignelater</taxon>
    </lineage>
</organism>
<protein>
    <submittedName>
        <fullName evidence="2">Uncharacterized protein</fullName>
    </submittedName>
</protein>
<name>A0A8K0FXD9_IGNLU</name>
<reference evidence="2" key="1">
    <citation type="submission" date="2019-08" db="EMBL/GenBank/DDBJ databases">
        <title>The genome of the North American firefly Photinus pyralis.</title>
        <authorList>
            <consortium name="Photinus pyralis genome working group"/>
            <person name="Fallon T.R."/>
            <person name="Sander Lower S.E."/>
            <person name="Weng J.-K."/>
        </authorList>
    </citation>
    <scope>NUCLEOTIDE SEQUENCE</scope>
    <source>
        <strain evidence="2">TRF0915ILg1</strain>
        <tissue evidence="2">Whole body</tissue>
    </source>
</reference>
<dbReference type="PANTHER" id="PTHR10773">
    <property type="entry name" value="DNA-DIRECTED RNA POLYMERASES I, II, AND III SUBUNIT RPABC2"/>
    <property type="match status" value="1"/>
</dbReference>
<feature type="region of interest" description="Disordered" evidence="1">
    <location>
        <begin position="32"/>
        <end position="51"/>
    </location>
</feature>
<evidence type="ECO:0000256" key="1">
    <source>
        <dbReference type="SAM" id="MobiDB-lite"/>
    </source>
</evidence>
<proteinExistence type="predicted"/>